<keyword evidence="2" id="KW-1185">Reference proteome</keyword>
<gene>
    <name evidence="1" type="ORF">LMG27198_13620</name>
</gene>
<dbReference type="Gene3D" id="3.40.50.300">
    <property type="entry name" value="P-loop containing nucleotide triphosphate hydrolases"/>
    <property type="match status" value="1"/>
</dbReference>
<evidence type="ECO:0000313" key="2">
    <source>
        <dbReference type="Proteomes" id="UP001144323"/>
    </source>
</evidence>
<evidence type="ECO:0000313" key="1">
    <source>
        <dbReference type="EMBL" id="GLI92370.1"/>
    </source>
</evidence>
<protein>
    <recommendedName>
        <fullName evidence="3">SF4 helicase domain-containing protein</fullName>
    </recommendedName>
</protein>
<evidence type="ECO:0008006" key="3">
    <source>
        <dbReference type="Google" id="ProtNLM"/>
    </source>
</evidence>
<dbReference type="EMBL" id="BSEC01000001">
    <property type="protein sequence ID" value="GLI92370.1"/>
    <property type="molecule type" value="Genomic_DNA"/>
</dbReference>
<reference evidence="1" key="1">
    <citation type="journal article" date="2023" name="Int. J. Syst. Evol. Microbiol.">
        <title>Methylocystis iwaonis sp. nov., a type II methane-oxidizing bacterium from surface soil of a rice paddy field in Japan, and emended description of the genus Methylocystis (ex Whittenbury et al. 1970) Bowman et al. 1993.</title>
        <authorList>
            <person name="Kaise H."/>
            <person name="Sawadogo J.B."/>
            <person name="Alam M.S."/>
            <person name="Ueno C."/>
            <person name="Dianou D."/>
            <person name="Shinjo R."/>
            <person name="Asakawa S."/>
        </authorList>
    </citation>
    <scope>NUCLEOTIDE SEQUENCE</scope>
    <source>
        <strain evidence="1">LMG27198</strain>
    </source>
</reference>
<proteinExistence type="predicted"/>
<dbReference type="SUPFAM" id="SSF52540">
    <property type="entry name" value="P-loop containing nucleoside triphosphate hydrolases"/>
    <property type="match status" value="1"/>
</dbReference>
<dbReference type="Proteomes" id="UP001144323">
    <property type="component" value="Unassembled WGS sequence"/>
</dbReference>
<sequence length="130" mass="14466">MRTAADILAEYGIRGILPQEPDIVPVSTGWSQLDKILKVYHPAFMVVTGRAGHGKTVWTQQLVAQLAMRQGWVTAITLFEMRIKPFVAEGLAAACIGKAKEDWLPSEHEEGTPNPTRAPRWLAEMREVSK</sequence>
<accession>A0A9W6GT47</accession>
<dbReference type="AlphaFoldDB" id="A0A9W6GT47"/>
<dbReference type="InterPro" id="IPR027417">
    <property type="entry name" value="P-loop_NTPase"/>
</dbReference>
<organism evidence="1 2">
    <name type="scientific">Methylocystis echinoides</name>
    <dbReference type="NCBI Taxonomy" id="29468"/>
    <lineage>
        <taxon>Bacteria</taxon>
        <taxon>Pseudomonadati</taxon>
        <taxon>Pseudomonadota</taxon>
        <taxon>Alphaproteobacteria</taxon>
        <taxon>Hyphomicrobiales</taxon>
        <taxon>Methylocystaceae</taxon>
        <taxon>Methylocystis</taxon>
    </lineage>
</organism>
<name>A0A9W6GT47_9HYPH</name>
<dbReference type="RefSeq" id="WP_281801545.1">
    <property type="nucleotide sequence ID" value="NZ_BSEC01000001.1"/>
</dbReference>
<comment type="caution">
    <text evidence="1">The sequence shown here is derived from an EMBL/GenBank/DDBJ whole genome shotgun (WGS) entry which is preliminary data.</text>
</comment>